<dbReference type="Proteomes" id="UP001320715">
    <property type="component" value="Unassembled WGS sequence"/>
</dbReference>
<dbReference type="PRINTS" id="PR00039">
    <property type="entry name" value="HTHLYSR"/>
</dbReference>
<evidence type="ECO:0000256" key="4">
    <source>
        <dbReference type="ARBA" id="ARBA00023163"/>
    </source>
</evidence>
<keyword evidence="3" id="KW-0238">DNA-binding</keyword>
<dbReference type="PANTHER" id="PTHR30419">
    <property type="entry name" value="HTH-TYPE TRANSCRIPTIONAL REGULATOR YBHD"/>
    <property type="match status" value="1"/>
</dbReference>
<keyword evidence="7" id="KW-1185">Reference proteome</keyword>
<dbReference type="InterPro" id="IPR050950">
    <property type="entry name" value="HTH-type_LysR_regulators"/>
</dbReference>
<gene>
    <name evidence="6" type="ORF">GTW23_12510</name>
</gene>
<dbReference type="Gene3D" id="1.10.10.10">
    <property type="entry name" value="Winged helix-like DNA-binding domain superfamily/Winged helix DNA-binding domain"/>
    <property type="match status" value="1"/>
</dbReference>
<evidence type="ECO:0000256" key="3">
    <source>
        <dbReference type="ARBA" id="ARBA00023125"/>
    </source>
</evidence>
<dbReference type="PROSITE" id="PS50931">
    <property type="entry name" value="HTH_LYSR"/>
    <property type="match status" value="1"/>
</dbReference>
<comment type="similarity">
    <text evidence="1">Belongs to the LysR transcriptional regulatory family.</text>
</comment>
<dbReference type="InterPro" id="IPR005119">
    <property type="entry name" value="LysR_subst-bd"/>
</dbReference>
<sequence>MKVTHVETIVAIAEAGSLRAAARSLRKSQPALTKTLKQAEEELGAKIFARAARGVEPTEIGRKIIARARMISSEFRKLDEDIRQIQGDGSGNLHVIVSPLAAVRIVPKVMDRFRKQFPNVHLQVAGGHPPGALAVLRSGEADLVIGPVPARDDRAGLSIRNLVKTPVVVITGKGSRYANATRLEQLVDAEWIMVGARKRSFGIAADFLAAGLPVPDPITTSDSITSLLAMIEGSDRLCSFPGLMLEEIIPRWEIVALPLEDTVEPVQIGLITLADRPLTPAGQAFADAVLNRARYLAPASSDNQ</sequence>
<dbReference type="InterPro" id="IPR000847">
    <property type="entry name" value="LysR_HTH_N"/>
</dbReference>
<evidence type="ECO:0000313" key="6">
    <source>
        <dbReference type="EMBL" id="MCO6409002.1"/>
    </source>
</evidence>
<proteinExistence type="inferred from homology"/>
<dbReference type="Gene3D" id="3.40.190.10">
    <property type="entry name" value="Periplasmic binding protein-like II"/>
    <property type="match status" value="2"/>
</dbReference>
<feature type="domain" description="HTH lysR-type" evidence="5">
    <location>
        <begin position="1"/>
        <end position="58"/>
    </location>
</feature>
<accession>A0ABT1CS32</accession>
<evidence type="ECO:0000256" key="1">
    <source>
        <dbReference type="ARBA" id="ARBA00009437"/>
    </source>
</evidence>
<keyword evidence="2" id="KW-0805">Transcription regulation</keyword>
<evidence type="ECO:0000313" key="7">
    <source>
        <dbReference type="Proteomes" id="UP001320715"/>
    </source>
</evidence>
<evidence type="ECO:0000256" key="2">
    <source>
        <dbReference type="ARBA" id="ARBA00023015"/>
    </source>
</evidence>
<keyword evidence="4" id="KW-0804">Transcription</keyword>
<protein>
    <submittedName>
        <fullName evidence="6">LysR family transcriptional regulator</fullName>
    </submittedName>
</protein>
<comment type="caution">
    <text evidence="6">The sequence shown here is derived from an EMBL/GenBank/DDBJ whole genome shotgun (WGS) entry which is preliminary data.</text>
</comment>
<dbReference type="SUPFAM" id="SSF53850">
    <property type="entry name" value="Periplasmic binding protein-like II"/>
    <property type="match status" value="1"/>
</dbReference>
<dbReference type="InterPro" id="IPR036390">
    <property type="entry name" value="WH_DNA-bd_sf"/>
</dbReference>
<organism evidence="6 7">
    <name type="scientific">Hoeflea alexandrii</name>
    <dbReference type="NCBI Taxonomy" id="288436"/>
    <lineage>
        <taxon>Bacteria</taxon>
        <taxon>Pseudomonadati</taxon>
        <taxon>Pseudomonadota</taxon>
        <taxon>Alphaproteobacteria</taxon>
        <taxon>Hyphomicrobiales</taxon>
        <taxon>Rhizobiaceae</taxon>
        <taxon>Hoeflea</taxon>
    </lineage>
</organism>
<dbReference type="RefSeq" id="WP_252916009.1">
    <property type="nucleotide sequence ID" value="NZ_CP159480.1"/>
</dbReference>
<evidence type="ECO:0000259" key="5">
    <source>
        <dbReference type="PROSITE" id="PS50931"/>
    </source>
</evidence>
<name>A0ABT1CS32_9HYPH</name>
<dbReference type="PANTHER" id="PTHR30419:SF30">
    <property type="entry name" value="LYSR FAMILY TRANSCRIPTIONAL REGULATOR"/>
    <property type="match status" value="1"/>
</dbReference>
<dbReference type="Pfam" id="PF03466">
    <property type="entry name" value="LysR_substrate"/>
    <property type="match status" value="1"/>
</dbReference>
<dbReference type="Pfam" id="PF00126">
    <property type="entry name" value="HTH_1"/>
    <property type="match status" value="1"/>
</dbReference>
<dbReference type="InterPro" id="IPR036388">
    <property type="entry name" value="WH-like_DNA-bd_sf"/>
</dbReference>
<dbReference type="SUPFAM" id="SSF46785">
    <property type="entry name" value="Winged helix' DNA-binding domain"/>
    <property type="match status" value="1"/>
</dbReference>
<reference evidence="6 7" key="1">
    <citation type="submission" date="2020-01" db="EMBL/GenBank/DDBJ databases">
        <title>Genomes of bacteria type strains.</title>
        <authorList>
            <person name="Chen J."/>
            <person name="Zhu S."/>
            <person name="Yang J."/>
        </authorList>
    </citation>
    <scope>NUCLEOTIDE SEQUENCE [LARGE SCALE GENOMIC DNA]</scope>
    <source>
        <strain evidence="6 7">DSM 16655</strain>
    </source>
</reference>
<dbReference type="EMBL" id="JAAAML010000002">
    <property type="protein sequence ID" value="MCO6409002.1"/>
    <property type="molecule type" value="Genomic_DNA"/>
</dbReference>